<keyword evidence="3" id="KW-0677">Repeat</keyword>
<comment type="caution">
    <text evidence="8">The sequence shown here is derived from an EMBL/GenBank/DDBJ whole genome shotgun (WGS) entry which is preliminary data.</text>
</comment>
<evidence type="ECO:0000256" key="1">
    <source>
        <dbReference type="ARBA" id="ARBA00022536"/>
    </source>
</evidence>
<dbReference type="InterPro" id="IPR000152">
    <property type="entry name" value="EGF-type_Asp/Asn_hydroxyl_site"/>
</dbReference>
<dbReference type="PROSITE" id="PS50026">
    <property type="entry name" value="EGF_3"/>
    <property type="match status" value="1"/>
</dbReference>
<evidence type="ECO:0000313" key="8">
    <source>
        <dbReference type="EMBL" id="KAJ1349227.1"/>
    </source>
</evidence>
<dbReference type="GO" id="GO:0005886">
    <property type="term" value="C:plasma membrane"/>
    <property type="evidence" value="ECO:0007669"/>
    <property type="project" value="TreeGrafter"/>
</dbReference>
<accession>A0AAD5QFC5</accession>
<name>A0AAD5QFC5_PARTN</name>
<feature type="region of interest" description="Disordered" evidence="6">
    <location>
        <begin position="656"/>
        <end position="679"/>
    </location>
</feature>
<dbReference type="PANTHER" id="PTHR24049">
    <property type="entry name" value="CRUMBS FAMILY MEMBER"/>
    <property type="match status" value="1"/>
</dbReference>
<dbReference type="GO" id="GO:0005509">
    <property type="term" value="F:calcium ion binding"/>
    <property type="evidence" value="ECO:0007669"/>
    <property type="project" value="InterPro"/>
</dbReference>
<feature type="compositionally biased region" description="Low complexity" evidence="6">
    <location>
        <begin position="667"/>
        <end position="679"/>
    </location>
</feature>
<keyword evidence="4 5" id="KW-1015">Disulfide bond</keyword>
<dbReference type="Gene3D" id="2.10.25.10">
    <property type="entry name" value="Laminin"/>
    <property type="match status" value="3"/>
</dbReference>
<dbReference type="PROSITE" id="PS00010">
    <property type="entry name" value="ASX_HYDROXYL"/>
    <property type="match status" value="1"/>
</dbReference>
<dbReference type="InterPro" id="IPR000742">
    <property type="entry name" value="EGF"/>
</dbReference>
<dbReference type="Pfam" id="PF07974">
    <property type="entry name" value="EGF_2"/>
    <property type="match status" value="1"/>
</dbReference>
<sequence>MKPATIGFPAIRKLKDSGDDAPIVQELGDYNPCLTSKNMCHNRGKCINRNGQFICQCPPTHFGKRCERIADTRFCKNHKCQNGGTCISTEEERTFVDPILLRQYKELHNGSSVLETDGNITVTIQYQCVCVDGFIGEFCHLSEAERNCEEEYCNSHGKGRYDLENGCTCECDPNEWLGEKCDIRSPCADYSCVNTATCTLEYHLEEVAVEAICICPSNTELINTTIGGDHCENIETNDEKSEFIPCKQSSNFVAWFMKMSTELRDEDLKDLEMIENSCVKLNGENCSVDGVLKNGWCYHEGKCNVRVEKFDSGKLYLVPFCECKGADSGRFCEYHRKDACDPTPVEKERGVTRENRCTSLLSGVCIAPEGVPLCDCLLRPQKIQIPDDIEIRGDVSAQNYRCLCGMGDSIDEKNTAEIKCVYTGTGNCSLANNPCNHGECLACEHDDEGDILQLCSDQDKSNGFRCVCEPGFLPPYCRTPEDACHNHLFVNAFREHLVLCVNTLPITAKPSVIACASTAIAMKIQRLLANFRAIAILDTTVVIVNLNTLYSKQTCNGPRKGYEEKDDDYVDLESIRHRKLKVALEQKMNVIRKKVHLPRTAIDQPRSATDLARARNMWRAIFSLNSEDNQRRLAALVAKLRTPTKIELKAIPSPINALEPSNGSVDAAGTASAAAPAKE</sequence>
<dbReference type="SMART" id="SM00179">
    <property type="entry name" value="EGF_CA"/>
    <property type="match status" value="2"/>
</dbReference>
<reference evidence="8" key="1">
    <citation type="submission" date="2021-06" db="EMBL/GenBank/DDBJ databases">
        <title>Parelaphostrongylus tenuis whole genome reference sequence.</title>
        <authorList>
            <person name="Garwood T.J."/>
            <person name="Larsen P.A."/>
            <person name="Fountain-Jones N.M."/>
            <person name="Garbe J.R."/>
            <person name="Macchietto M.G."/>
            <person name="Kania S.A."/>
            <person name="Gerhold R.W."/>
            <person name="Richards J.E."/>
            <person name="Wolf T.M."/>
        </authorList>
    </citation>
    <scope>NUCLEOTIDE SEQUENCE</scope>
    <source>
        <strain evidence="8">MNPRO001-30</strain>
        <tissue evidence="8">Meninges</tissue>
    </source>
</reference>
<dbReference type="GO" id="GO:0045197">
    <property type="term" value="P:establishment or maintenance of epithelial cell apical/basal polarity"/>
    <property type="evidence" value="ECO:0007669"/>
    <property type="project" value="TreeGrafter"/>
</dbReference>
<evidence type="ECO:0000259" key="7">
    <source>
        <dbReference type="PROSITE" id="PS50026"/>
    </source>
</evidence>
<dbReference type="Proteomes" id="UP001196413">
    <property type="component" value="Unassembled WGS sequence"/>
</dbReference>
<proteinExistence type="predicted"/>
<dbReference type="CDD" id="cd00054">
    <property type="entry name" value="EGF_CA"/>
    <property type="match status" value="1"/>
</dbReference>
<evidence type="ECO:0000256" key="3">
    <source>
        <dbReference type="ARBA" id="ARBA00022737"/>
    </source>
</evidence>
<dbReference type="PROSITE" id="PS01186">
    <property type="entry name" value="EGF_2"/>
    <property type="match status" value="1"/>
</dbReference>
<keyword evidence="2" id="KW-0732">Signal</keyword>
<dbReference type="AlphaFoldDB" id="A0AAD5QFC5"/>
<evidence type="ECO:0000256" key="5">
    <source>
        <dbReference type="PROSITE-ProRule" id="PRU00076"/>
    </source>
</evidence>
<dbReference type="InterPro" id="IPR013111">
    <property type="entry name" value="EGF_extracell"/>
</dbReference>
<dbReference type="EMBL" id="JAHQIW010000630">
    <property type="protein sequence ID" value="KAJ1349227.1"/>
    <property type="molecule type" value="Genomic_DNA"/>
</dbReference>
<dbReference type="InterPro" id="IPR051022">
    <property type="entry name" value="Notch_Cell-Fate_Det"/>
</dbReference>
<evidence type="ECO:0000313" key="9">
    <source>
        <dbReference type="Proteomes" id="UP001196413"/>
    </source>
</evidence>
<dbReference type="GO" id="GO:0032991">
    <property type="term" value="C:protein-containing complex"/>
    <property type="evidence" value="ECO:0007669"/>
    <property type="project" value="TreeGrafter"/>
</dbReference>
<organism evidence="8 9">
    <name type="scientific">Parelaphostrongylus tenuis</name>
    <name type="common">Meningeal worm</name>
    <dbReference type="NCBI Taxonomy" id="148309"/>
    <lineage>
        <taxon>Eukaryota</taxon>
        <taxon>Metazoa</taxon>
        <taxon>Ecdysozoa</taxon>
        <taxon>Nematoda</taxon>
        <taxon>Chromadorea</taxon>
        <taxon>Rhabditida</taxon>
        <taxon>Rhabditina</taxon>
        <taxon>Rhabditomorpha</taxon>
        <taxon>Strongyloidea</taxon>
        <taxon>Metastrongylidae</taxon>
        <taxon>Parelaphostrongylus</taxon>
    </lineage>
</organism>
<dbReference type="InterPro" id="IPR001881">
    <property type="entry name" value="EGF-like_Ca-bd_dom"/>
</dbReference>
<dbReference type="SUPFAM" id="SSF57196">
    <property type="entry name" value="EGF/Laminin"/>
    <property type="match status" value="1"/>
</dbReference>
<evidence type="ECO:0000256" key="6">
    <source>
        <dbReference type="SAM" id="MobiDB-lite"/>
    </source>
</evidence>
<dbReference type="SMART" id="SM00181">
    <property type="entry name" value="EGF"/>
    <property type="match status" value="4"/>
</dbReference>
<dbReference type="GO" id="GO:0007157">
    <property type="term" value="P:heterophilic cell-cell adhesion via plasma membrane cell adhesion molecules"/>
    <property type="evidence" value="ECO:0007669"/>
    <property type="project" value="TreeGrafter"/>
</dbReference>
<keyword evidence="1 5" id="KW-0245">EGF-like domain</keyword>
<feature type="disulfide bond" evidence="5">
    <location>
        <begin position="57"/>
        <end position="66"/>
    </location>
</feature>
<protein>
    <recommendedName>
        <fullName evidence="7">EGF-like domain-containing protein</fullName>
    </recommendedName>
</protein>
<evidence type="ECO:0000256" key="2">
    <source>
        <dbReference type="ARBA" id="ARBA00022729"/>
    </source>
</evidence>
<keyword evidence="9" id="KW-1185">Reference proteome</keyword>
<feature type="domain" description="EGF-like" evidence="7">
    <location>
        <begin position="29"/>
        <end position="67"/>
    </location>
</feature>
<evidence type="ECO:0000256" key="4">
    <source>
        <dbReference type="ARBA" id="ARBA00023157"/>
    </source>
</evidence>
<dbReference type="PROSITE" id="PS00022">
    <property type="entry name" value="EGF_1"/>
    <property type="match status" value="1"/>
</dbReference>
<dbReference type="PANTHER" id="PTHR24049:SF22">
    <property type="entry name" value="DROSOPHILA CRUMBS HOMOLOG"/>
    <property type="match status" value="1"/>
</dbReference>
<comment type="caution">
    <text evidence="5">Lacks conserved residue(s) required for the propagation of feature annotation.</text>
</comment>
<gene>
    <name evidence="8" type="ORF">KIN20_004700</name>
</gene>